<evidence type="ECO:0000313" key="4">
    <source>
        <dbReference type="Proteomes" id="UP001162156"/>
    </source>
</evidence>
<dbReference type="InterPro" id="IPR002018">
    <property type="entry name" value="CarbesteraseB"/>
</dbReference>
<dbReference type="Pfam" id="PF00135">
    <property type="entry name" value="COesterase"/>
    <property type="match status" value="1"/>
</dbReference>
<name>A0AAV8X5U5_9CUCU</name>
<keyword evidence="4" id="KW-1185">Reference proteome</keyword>
<organism evidence="3 4">
    <name type="scientific">Rhamnusium bicolor</name>
    <dbReference type="NCBI Taxonomy" id="1586634"/>
    <lineage>
        <taxon>Eukaryota</taxon>
        <taxon>Metazoa</taxon>
        <taxon>Ecdysozoa</taxon>
        <taxon>Arthropoda</taxon>
        <taxon>Hexapoda</taxon>
        <taxon>Insecta</taxon>
        <taxon>Pterygota</taxon>
        <taxon>Neoptera</taxon>
        <taxon>Endopterygota</taxon>
        <taxon>Coleoptera</taxon>
        <taxon>Polyphaga</taxon>
        <taxon>Cucujiformia</taxon>
        <taxon>Chrysomeloidea</taxon>
        <taxon>Cerambycidae</taxon>
        <taxon>Lepturinae</taxon>
        <taxon>Rhagiini</taxon>
        <taxon>Rhamnusium</taxon>
    </lineage>
</organism>
<dbReference type="SUPFAM" id="SSF53474">
    <property type="entry name" value="alpha/beta-Hydrolases"/>
    <property type="match status" value="1"/>
</dbReference>
<accession>A0AAV8X5U5</accession>
<gene>
    <name evidence="3" type="ORF">NQ314_013585</name>
</gene>
<dbReference type="InterPro" id="IPR029058">
    <property type="entry name" value="AB_hydrolase_fold"/>
</dbReference>
<proteinExistence type="predicted"/>
<sequence>MNSFNKSNDIVGHGDDLAYLFDVNDIEGNSLESGEKLNEDDKKVRDLFTQMISDFARHGKIQVNGKEVEPFSGRKNNFIQISAKPTVADNFKFCEMALWSNLAERLKSNTCSFLEAFKVLPPLPALPGVLSNITNPLNIKQNLVDPNNPLQILNKSPLNMGGSNIIRIKINQNLFWVEL</sequence>
<feature type="domain" description="Carboxylesterase type B" evidence="2">
    <location>
        <begin position="10"/>
        <end position="99"/>
    </location>
</feature>
<dbReference type="Gene3D" id="3.40.50.1820">
    <property type="entry name" value="alpha/beta hydrolase"/>
    <property type="match status" value="1"/>
</dbReference>
<comment type="caution">
    <text evidence="3">The sequence shown here is derived from an EMBL/GenBank/DDBJ whole genome shotgun (WGS) entry which is preliminary data.</text>
</comment>
<evidence type="ECO:0000259" key="2">
    <source>
        <dbReference type="Pfam" id="PF00135"/>
    </source>
</evidence>
<dbReference type="Proteomes" id="UP001162156">
    <property type="component" value="Unassembled WGS sequence"/>
</dbReference>
<reference evidence="3" key="1">
    <citation type="journal article" date="2023" name="Insect Mol. Biol.">
        <title>Genome sequencing provides insights into the evolution of gene families encoding plant cell wall-degrading enzymes in longhorned beetles.</title>
        <authorList>
            <person name="Shin N.R."/>
            <person name="Okamura Y."/>
            <person name="Kirsch R."/>
            <person name="Pauchet Y."/>
        </authorList>
    </citation>
    <scope>NUCLEOTIDE SEQUENCE</scope>
    <source>
        <strain evidence="3">RBIC_L_NR</strain>
    </source>
</reference>
<evidence type="ECO:0000313" key="3">
    <source>
        <dbReference type="EMBL" id="KAJ8934126.1"/>
    </source>
</evidence>
<protein>
    <recommendedName>
        <fullName evidence="2">Carboxylesterase type B domain-containing protein</fullName>
    </recommendedName>
</protein>
<keyword evidence="1" id="KW-0325">Glycoprotein</keyword>
<dbReference type="AlphaFoldDB" id="A0AAV8X5U5"/>
<evidence type="ECO:0000256" key="1">
    <source>
        <dbReference type="ARBA" id="ARBA00023180"/>
    </source>
</evidence>
<dbReference type="EMBL" id="JANEYF010003767">
    <property type="protein sequence ID" value="KAJ8934126.1"/>
    <property type="molecule type" value="Genomic_DNA"/>
</dbReference>